<evidence type="ECO:0000256" key="5">
    <source>
        <dbReference type="RuleBase" id="RU365068"/>
    </source>
</evidence>
<feature type="region of interest" description="Disordered" evidence="6">
    <location>
        <begin position="473"/>
        <end position="509"/>
    </location>
</feature>
<protein>
    <recommendedName>
        <fullName evidence="5">ATP-dependent RNA helicase</fullName>
        <ecNumber evidence="5">3.6.4.13</ecNumber>
    </recommendedName>
</protein>
<proteinExistence type="inferred from homology"/>
<dbReference type="InterPro" id="IPR011545">
    <property type="entry name" value="DEAD/DEAH_box_helicase_dom"/>
</dbReference>
<dbReference type="PROSITE" id="PS51192">
    <property type="entry name" value="HELICASE_ATP_BIND_1"/>
    <property type="match status" value="1"/>
</dbReference>
<dbReference type="PROSITE" id="PS51194">
    <property type="entry name" value="HELICASE_CTER"/>
    <property type="match status" value="1"/>
</dbReference>
<dbReference type="SMART" id="SM00490">
    <property type="entry name" value="HELICc"/>
    <property type="match status" value="1"/>
</dbReference>
<keyword evidence="3 5" id="KW-0067">ATP-binding</keyword>
<keyword evidence="5 10" id="KW-0347">Helicase</keyword>
<sequence>MSKKSIEGSKKEVNNKIVVSNGTKLKQVIQNENIETIREDKIIAFYSSKTFKDIITGPKAQPILRSLREMNFSRPSTIQEKSITILNDEKKDLIAQSQNGTGKTVAFIVPMLLHVNPQIQSPQIICICPTRELVMQNYDVFSKLNSHLNFTSGICLKDHDHPSKNSQILFGTAASIVFQINSKVITDLSKINFIVFDEADAILSKSSAHIKHVNALIEKVPNDVQYAYFSATFSNASLELIKKTSPNAISIRLKQKEECPPSIQHWYTVVTDKSEGMNVVVELVKNVRRGKTLIFIRNKKKIDFLCDFLKANKIQCEKFSSELSKDVCENAFNAFKSNKVNVLVTTDMLSRGIDIPNISIVINFQVPTKPTISFSKQAKGKGKKKNDKKNLPDIDTYLHRAGRVGRFGRFGICFTVAFDNQNEPEREDVVLKRFCNNFHLDVPLHFVEKEDVFGLSEKSIENDDAQINDEVVSIESDEFEYDDDDEEIVVNNENDDDDDNDDDYDDNFD</sequence>
<dbReference type="Pfam" id="PF00270">
    <property type="entry name" value="DEAD"/>
    <property type="match status" value="1"/>
</dbReference>
<dbReference type="InterPro" id="IPR027417">
    <property type="entry name" value="P-loop_NTPase"/>
</dbReference>
<dbReference type="GO" id="GO:0004386">
    <property type="term" value="F:helicase activity"/>
    <property type="evidence" value="ECO:0007669"/>
    <property type="project" value="UniProtKB-KW"/>
</dbReference>
<feature type="compositionally biased region" description="Acidic residues" evidence="6">
    <location>
        <begin position="475"/>
        <end position="509"/>
    </location>
</feature>
<dbReference type="InterPro" id="IPR014001">
    <property type="entry name" value="Helicase_ATP-bd"/>
</dbReference>
<keyword evidence="1 5" id="KW-0547">Nucleotide-binding</keyword>
<dbReference type="EC" id="3.6.4.13" evidence="5"/>
<comment type="domain">
    <text evidence="5">The Q motif is unique to and characteristic of the DEAD box family of RNA helicases and controls ATP binding and hydrolysis.</text>
</comment>
<evidence type="ECO:0000256" key="2">
    <source>
        <dbReference type="ARBA" id="ARBA00022801"/>
    </source>
</evidence>
<dbReference type="Proteomes" id="UP001470230">
    <property type="component" value="Unassembled WGS sequence"/>
</dbReference>
<reference evidence="10 11" key="1">
    <citation type="submission" date="2024-04" db="EMBL/GenBank/DDBJ databases">
        <title>Tritrichomonas musculus Genome.</title>
        <authorList>
            <person name="Alves-Ferreira E."/>
            <person name="Grigg M."/>
            <person name="Lorenzi H."/>
            <person name="Galac M."/>
        </authorList>
    </citation>
    <scope>NUCLEOTIDE SEQUENCE [LARGE SCALE GENOMIC DNA]</scope>
    <source>
        <strain evidence="10 11">EAF2021</strain>
    </source>
</reference>
<evidence type="ECO:0000256" key="4">
    <source>
        <dbReference type="ARBA" id="ARBA00022884"/>
    </source>
</evidence>
<dbReference type="EMBL" id="JAPFFF010000416">
    <property type="protein sequence ID" value="KAK8834399.1"/>
    <property type="molecule type" value="Genomic_DNA"/>
</dbReference>
<dbReference type="InterPro" id="IPR001650">
    <property type="entry name" value="Helicase_C-like"/>
</dbReference>
<feature type="domain" description="Helicase C-terminal" evidence="8">
    <location>
        <begin position="279"/>
        <end position="450"/>
    </location>
</feature>
<comment type="caution">
    <text evidence="10">The sequence shown here is derived from an EMBL/GenBank/DDBJ whole genome shotgun (WGS) entry which is preliminary data.</text>
</comment>
<evidence type="ECO:0000256" key="6">
    <source>
        <dbReference type="SAM" id="MobiDB-lite"/>
    </source>
</evidence>
<dbReference type="EMBL" id="JAPFFF010000036">
    <property type="protein sequence ID" value="KAK8842983.1"/>
    <property type="molecule type" value="Genomic_DNA"/>
</dbReference>
<comment type="function">
    <text evidence="5">RNA helicase.</text>
</comment>
<comment type="similarity">
    <text evidence="5">Belongs to the DEAD box helicase family.</text>
</comment>
<organism evidence="10 11">
    <name type="scientific">Tritrichomonas musculus</name>
    <dbReference type="NCBI Taxonomy" id="1915356"/>
    <lineage>
        <taxon>Eukaryota</taxon>
        <taxon>Metamonada</taxon>
        <taxon>Parabasalia</taxon>
        <taxon>Tritrichomonadida</taxon>
        <taxon>Tritrichomonadidae</taxon>
        <taxon>Tritrichomonas</taxon>
    </lineage>
</organism>
<keyword evidence="2 5" id="KW-0378">Hydrolase</keyword>
<name>A0ABR2H9S9_9EUKA</name>
<keyword evidence="4 5" id="KW-0694">RNA-binding</keyword>
<dbReference type="SMART" id="SM00487">
    <property type="entry name" value="DEXDc"/>
    <property type="match status" value="1"/>
</dbReference>
<comment type="catalytic activity">
    <reaction evidence="5">
        <text>ATP + H2O = ADP + phosphate + H(+)</text>
        <dbReference type="Rhea" id="RHEA:13065"/>
        <dbReference type="ChEBI" id="CHEBI:15377"/>
        <dbReference type="ChEBI" id="CHEBI:15378"/>
        <dbReference type="ChEBI" id="CHEBI:30616"/>
        <dbReference type="ChEBI" id="CHEBI:43474"/>
        <dbReference type="ChEBI" id="CHEBI:456216"/>
        <dbReference type="EC" id="3.6.4.13"/>
    </reaction>
</comment>
<dbReference type="PANTHER" id="PTHR24031">
    <property type="entry name" value="RNA HELICASE"/>
    <property type="match status" value="1"/>
</dbReference>
<evidence type="ECO:0000313" key="11">
    <source>
        <dbReference type="Proteomes" id="UP001470230"/>
    </source>
</evidence>
<feature type="domain" description="Helicase ATP-binding" evidence="7">
    <location>
        <begin position="84"/>
        <end position="251"/>
    </location>
</feature>
<evidence type="ECO:0000313" key="9">
    <source>
        <dbReference type="EMBL" id="KAK8834399.1"/>
    </source>
</evidence>
<evidence type="ECO:0000259" key="8">
    <source>
        <dbReference type="PROSITE" id="PS51194"/>
    </source>
</evidence>
<dbReference type="SUPFAM" id="SSF52540">
    <property type="entry name" value="P-loop containing nucleoside triphosphate hydrolases"/>
    <property type="match status" value="1"/>
</dbReference>
<dbReference type="Pfam" id="PF00271">
    <property type="entry name" value="Helicase_C"/>
    <property type="match status" value="1"/>
</dbReference>
<evidence type="ECO:0000259" key="7">
    <source>
        <dbReference type="PROSITE" id="PS51192"/>
    </source>
</evidence>
<evidence type="ECO:0000256" key="3">
    <source>
        <dbReference type="ARBA" id="ARBA00022840"/>
    </source>
</evidence>
<gene>
    <name evidence="10" type="ORF">M9Y10_025170</name>
    <name evidence="9" type="ORF">M9Y10_031241</name>
</gene>
<accession>A0ABR2H9S9</accession>
<dbReference type="CDD" id="cd18787">
    <property type="entry name" value="SF2_C_DEAD"/>
    <property type="match status" value="1"/>
</dbReference>
<evidence type="ECO:0000256" key="1">
    <source>
        <dbReference type="ARBA" id="ARBA00022741"/>
    </source>
</evidence>
<evidence type="ECO:0000313" key="10">
    <source>
        <dbReference type="EMBL" id="KAK8842983.1"/>
    </source>
</evidence>
<dbReference type="Gene3D" id="3.40.50.300">
    <property type="entry name" value="P-loop containing nucleotide triphosphate hydrolases"/>
    <property type="match status" value="2"/>
</dbReference>
<keyword evidence="11" id="KW-1185">Reference proteome</keyword>